<evidence type="ECO:0008006" key="3">
    <source>
        <dbReference type="Google" id="ProtNLM"/>
    </source>
</evidence>
<accession>A0A6A4I9B7</accession>
<reference evidence="1" key="1">
    <citation type="journal article" date="2019" name="Environ. Microbiol.">
        <title>Fungal ecological strategies reflected in gene transcription - a case study of two litter decomposers.</title>
        <authorList>
            <person name="Barbi F."/>
            <person name="Kohler A."/>
            <person name="Barry K."/>
            <person name="Baskaran P."/>
            <person name="Daum C."/>
            <person name="Fauchery L."/>
            <person name="Ihrmark K."/>
            <person name="Kuo A."/>
            <person name="LaButti K."/>
            <person name="Lipzen A."/>
            <person name="Morin E."/>
            <person name="Grigoriev I.V."/>
            <person name="Henrissat B."/>
            <person name="Lindahl B."/>
            <person name="Martin F."/>
        </authorList>
    </citation>
    <scope>NUCLEOTIDE SEQUENCE</scope>
    <source>
        <strain evidence="1">JB14</strain>
    </source>
</reference>
<evidence type="ECO:0000313" key="2">
    <source>
        <dbReference type="Proteomes" id="UP000799118"/>
    </source>
</evidence>
<name>A0A6A4I9B7_9AGAR</name>
<sequence>MLSLYFIAFDPESLHSSPPWPMLEERSCLGGASLLIHTISAVGSHWLEPNAISFLRTRISEAETLVQTIEDRMNEPSAKIFELTRQKDAKLVEIASLRNFLAPVRRAPLEILMEIFTLFLEDPDVCVAWRKAAHATPRLWSTLCISLEDVVLGPELIWVKDWITRCRTVPLNLYLDFHVEEYDPGSRDVFTARGKQFLEYILPQFSHKVRLLDVIGHPSLFLPILHLSPSSSLLSLPVEEISLTIFEDEDDTIKNMVDLFPRKVEVFLGAPKLRQVELNDAFLLELLALPAEQLMLLNVDMGDRFDVMFVDILPRCKQLVKLEIDLPLPFSTRPSVLLPTLRSLEVTCCYDTADNVLRCITTPVLEQLSLDYLSFNLGSLFTDVTAFQQRSSTALSSLNLHILCSHEVEIITEKLIGILYLFPTIRLLKIHPNGFNLHLLIQAMICDCSKDQHVLPNLKNLLLSGYGGTKDYLSASGFRSMVLSQW</sequence>
<dbReference type="AlphaFoldDB" id="A0A6A4I9B7"/>
<proteinExistence type="predicted"/>
<keyword evidence="2" id="KW-1185">Reference proteome</keyword>
<dbReference type="EMBL" id="ML769405">
    <property type="protein sequence ID" value="KAE9405908.1"/>
    <property type="molecule type" value="Genomic_DNA"/>
</dbReference>
<dbReference type="OrthoDB" id="3365698at2759"/>
<evidence type="ECO:0000313" key="1">
    <source>
        <dbReference type="EMBL" id="KAE9405908.1"/>
    </source>
</evidence>
<gene>
    <name evidence="1" type="ORF">BT96DRAFT_987889</name>
</gene>
<protein>
    <recommendedName>
        <fullName evidence="3">F-box domain-containing protein</fullName>
    </recommendedName>
</protein>
<dbReference type="Proteomes" id="UP000799118">
    <property type="component" value="Unassembled WGS sequence"/>
</dbReference>
<organism evidence="1 2">
    <name type="scientific">Gymnopus androsaceus JB14</name>
    <dbReference type="NCBI Taxonomy" id="1447944"/>
    <lineage>
        <taxon>Eukaryota</taxon>
        <taxon>Fungi</taxon>
        <taxon>Dikarya</taxon>
        <taxon>Basidiomycota</taxon>
        <taxon>Agaricomycotina</taxon>
        <taxon>Agaricomycetes</taxon>
        <taxon>Agaricomycetidae</taxon>
        <taxon>Agaricales</taxon>
        <taxon>Marasmiineae</taxon>
        <taxon>Omphalotaceae</taxon>
        <taxon>Gymnopus</taxon>
    </lineage>
</organism>